<dbReference type="Proteomes" id="UP001417504">
    <property type="component" value="Unassembled WGS sequence"/>
</dbReference>
<reference evidence="1 2" key="1">
    <citation type="submission" date="2024-01" db="EMBL/GenBank/DDBJ databases">
        <title>Genome assemblies of Stephania.</title>
        <authorList>
            <person name="Yang L."/>
        </authorList>
    </citation>
    <scope>NUCLEOTIDE SEQUENCE [LARGE SCALE GENOMIC DNA]</scope>
    <source>
        <strain evidence="1">QJT</strain>
        <tissue evidence="1">Leaf</tissue>
    </source>
</reference>
<keyword evidence="2" id="KW-1185">Reference proteome</keyword>
<accession>A0AAP0HZI0</accession>
<organism evidence="1 2">
    <name type="scientific">Stephania japonica</name>
    <dbReference type="NCBI Taxonomy" id="461633"/>
    <lineage>
        <taxon>Eukaryota</taxon>
        <taxon>Viridiplantae</taxon>
        <taxon>Streptophyta</taxon>
        <taxon>Embryophyta</taxon>
        <taxon>Tracheophyta</taxon>
        <taxon>Spermatophyta</taxon>
        <taxon>Magnoliopsida</taxon>
        <taxon>Ranunculales</taxon>
        <taxon>Menispermaceae</taxon>
        <taxon>Menispermoideae</taxon>
        <taxon>Cissampelideae</taxon>
        <taxon>Stephania</taxon>
    </lineage>
</organism>
<gene>
    <name evidence="1" type="ORF">Sjap_019600</name>
</gene>
<protein>
    <submittedName>
        <fullName evidence="1">Uncharacterized protein</fullName>
    </submittedName>
</protein>
<sequence length="79" mass="8695">MKILTRIPYTHKDLMGMGMSTGIHPQIGIFLMQFGMCSCAHINICCAVMEKHSVVRLVFALRVESCVVAYGPACGYVTL</sequence>
<evidence type="ECO:0000313" key="2">
    <source>
        <dbReference type="Proteomes" id="UP001417504"/>
    </source>
</evidence>
<comment type="caution">
    <text evidence="1">The sequence shown here is derived from an EMBL/GenBank/DDBJ whole genome shotgun (WGS) entry which is preliminary data.</text>
</comment>
<proteinExistence type="predicted"/>
<dbReference type="AlphaFoldDB" id="A0AAP0HZI0"/>
<dbReference type="EMBL" id="JBBNAE010000008">
    <property type="protein sequence ID" value="KAK9102346.1"/>
    <property type="molecule type" value="Genomic_DNA"/>
</dbReference>
<evidence type="ECO:0000313" key="1">
    <source>
        <dbReference type="EMBL" id="KAK9102346.1"/>
    </source>
</evidence>
<name>A0AAP0HZI0_9MAGN</name>